<keyword evidence="14" id="KW-1185">Reference proteome</keyword>
<proteinExistence type="inferred from homology"/>
<dbReference type="EMBL" id="FNJL01000016">
    <property type="protein sequence ID" value="SDP55997.1"/>
    <property type="molecule type" value="Genomic_DNA"/>
</dbReference>
<keyword evidence="5" id="KW-1003">Cell membrane</keyword>
<dbReference type="GO" id="GO:0044781">
    <property type="term" value="P:bacterial-type flagellum organization"/>
    <property type="evidence" value="ECO:0007669"/>
    <property type="project" value="UniProtKB-KW"/>
</dbReference>
<reference evidence="14" key="1">
    <citation type="submission" date="2016-10" db="EMBL/GenBank/DDBJ databases">
        <authorList>
            <person name="Varghese N."/>
            <person name="Submissions S."/>
        </authorList>
    </citation>
    <scope>NUCLEOTIDE SEQUENCE [LARGE SCALE GENOMIC DNA]</scope>
    <source>
        <strain evidence="14">DSM 17101</strain>
    </source>
</reference>
<name>A0A1H0TPM3_9BURK</name>
<feature type="compositionally biased region" description="Basic and acidic residues" evidence="12">
    <location>
        <begin position="119"/>
        <end position="139"/>
    </location>
</feature>
<dbReference type="GO" id="GO:0071973">
    <property type="term" value="P:bacterial-type flagellum-dependent cell motility"/>
    <property type="evidence" value="ECO:0007669"/>
    <property type="project" value="InterPro"/>
</dbReference>
<dbReference type="Gene3D" id="1.10.287.1700">
    <property type="match status" value="1"/>
</dbReference>
<dbReference type="InterPro" id="IPR012823">
    <property type="entry name" value="Flagell_FliJ"/>
</dbReference>
<evidence type="ECO:0000256" key="6">
    <source>
        <dbReference type="ARBA" id="ARBA00022500"/>
    </source>
</evidence>
<dbReference type="GO" id="GO:0015031">
    <property type="term" value="P:protein transport"/>
    <property type="evidence" value="ECO:0007669"/>
    <property type="project" value="UniProtKB-KW"/>
</dbReference>
<evidence type="ECO:0000256" key="2">
    <source>
        <dbReference type="ARBA" id="ARBA00010004"/>
    </source>
</evidence>
<evidence type="ECO:0000256" key="11">
    <source>
        <dbReference type="SAM" id="Coils"/>
    </source>
</evidence>
<keyword evidence="8" id="KW-0653">Protein transport</keyword>
<keyword evidence="9" id="KW-0472">Membrane</keyword>
<dbReference type="InterPro" id="IPR052570">
    <property type="entry name" value="FliJ"/>
</dbReference>
<dbReference type="OrthoDB" id="9156338at2"/>
<comment type="subcellular location">
    <subcellularLocation>
        <location evidence="1">Cell membrane</location>
        <topology evidence="1">Peripheral membrane protein</topology>
        <orientation evidence="1">Cytoplasmic side</orientation>
    </subcellularLocation>
</comment>
<evidence type="ECO:0000256" key="10">
    <source>
        <dbReference type="ARBA" id="ARBA00023225"/>
    </source>
</evidence>
<evidence type="ECO:0000256" key="12">
    <source>
        <dbReference type="SAM" id="MobiDB-lite"/>
    </source>
</evidence>
<dbReference type="Proteomes" id="UP000199317">
    <property type="component" value="Unassembled WGS sequence"/>
</dbReference>
<keyword evidence="10" id="KW-1006">Bacterial flagellum protein export</keyword>
<dbReference type="Pfam" id="PF02050">
    <property type="entry name" value="FliJ"/>
    <property type="match status" value="1"/>
</dbReference>
<organism evidence="13 14">
    <name type="scientific">Paracidovorax cattleyae</name>
    <dbReference type="NCBI Taxonomy" id="80868"/>
    <lineage>
        <taxon>Bacteria</taxon>
        <taxon>Pseudomonadati</taxon>
        <taxon>Pseudomonadota</taxon>
        <taxon>Betaproteobacteria</taxon>
        <taxon>Burkholderiales</taxon>
        <taxon>Comamonadaceae</taxon>
        <taxon>Paracidovorax</taxon>
    </lineage>
</organism>
<evidence type="ECO:0000313" key="14">
    <source>
        <dbReference type="Proteomes" id="UP000199317"/>
    </source>
</evidence>
<comment type="similarity">
    <text evidence="2">Belongs to the FliJ family.</text>
</comment>
<dbReference type="PANTHER" id="PTHR38786">
    <property type="entry name" value="FLAGELLAR FLIJ PROTEIN"/>
    <property type="match status" value="1"/>
</dbReference>
<dbReference type="GO" id="GO:0005886">
    <property type="term" value="C:plasma membrane"/>
    <property type="evidence" value="ECO:0007669"/>
    <property type="project" value="UniProtKB-SubCell"/>
</dbReference>
<dbReference type="NCBIfam" id="TIGR02473">
    <property type="entry name" value="flagell_FliJ"/>
    <property type="match status" value="1"/>
</dbReference>
<dbReference type="GO" id="GO:0006935">
    <property type="term" value="P:chemotaxis"/>
    <property type="evidence" value="ECO:0007669"/>
    <property type="project" value="UniProtKB-KW"/>
</dbReference>
<feature type="region of interest" description="Disordered" evidence="12">
    <location>
        <begin position="119"/>
        <end position="160"/>
    </location>
</feature>
<dbReference type="AlphaFoldDB" id="A0A1H0TPM3"/>
<dbReference type="PANTHER" id="PTHR38786:SF1">
    <property type="entry name" value="FLAGELLAR FLIJ PROTEIN"/>
    <property type="match status" value="1"/>
</dbReference>
<accession>A0A1H0TPM3</accession>
<evidence type="ECO:0000256" key="9">
    <source>
        <dbReference type="ARBA" id="ARBA00023136"/>
    </source>
</evidence>
<dbReference type="GO" id="GO:0009288">
    <property type="term" value="C:bacterial-type flagellum"/>
    <property type="evidence" value="ECO:0007669"/>
    <property type="project" value="InterPro"/>
</dbReference>
<dbReference type="InterPro" id="IPR053716">
    <property type="entry name" value="Flag_assembly_chemotaxis_eff"/>
</dbReference>
<dbReference type="RefSeq" id="WP_092835322.1">
    <property type="nucleotide sequence ID" value="NZ_CP028290.1"/>
</dbReference>
<feature type="coiled-coil region" evidence="11">
    <location>
        <begin position="11"/>
        <end position="45"/>
    </location>
</feature>
<keyword evidence="6" id="KW-0145">Chemotaxis</keyword>
<evidence type="ECO:0000256" key="7">
    <source>
        <dbReference type="ARBA" id="ARBA00022795"/>
    </source>
</evidence>
<sequence>MASLNAFLVAVEMAERQRDAARQALQDLQRARIASEAQLEQLQGYAHETEGRWGMRADATVKPEVMFHHYHFMDRLGYAMGVQSSVIGEQEGRVRAAGQALLQAELRVAALRKVVERRRHDIAQAEARRDQKQTDERAALRFGKAPGAGQGPGGPEEPST</sequence>
<keyword evidence="13" id="KW-0966">Cell projection</keyword>
<keyword evidence="13" id="KW-0969">Cilium</keyword>
<protein>
    <recommendedName>
        <fullName evidence="3">Flagellar FliJ protein</fullName>
    </recommendedName>
</protein>
<keyword evidence="11" id="KW-0175">Coiled coil</keyword>
<evidence type="ECO:0000256" key="5">
    <source>
        <dbReference type="ARBA" id="ARBA00022475"/>
    </source>
</evidence>
<keyword evidence="7" id="KW-1005">Bacterial flagellum biogenesis</keyword>
<evidence type="ECO:0000313" key="13">
    <source>
        <dbReference type="EMBL" id="SDP55997.1"/>
    </source>
</evidence>
<evidence type="ECO:0000256" key="3">
    <source>
        <dbReference type="ARBA" id="ARBA00020392"/>
    </source>
</evidence>
<keyword evidence="13" id="KW-0282">Flagellum</keyword>
<evidence type="ECO:0000256" key="4">
    <source>
        <dbReference type="ARBA" id="ARBA00022448"/>
    </source>
</evidence>
<keyword evidence="4" id="KW-0813">Transport</keyword>
<evidence type="ECO:0000256" key="8">
    <source>
        <dbReference type="ARBA" id="ARBA00022927"/>
    </source>
</evidence>
<gene>
    <name evidence="13" type="ORF">SAMN04489708_11619</name>
</gene>
<evidence type="ECO:0000256" key="1">
    <source>
        <dbReference type="ARBA" id="ARBA00004413"/>
    </source>
</evidence>